<evidence type="ECO:0000256" key="7">
    <source>
        <dbReference type="ARBA" id="ARBA00049244"/>
    </source>
</evidence>
<comment type="catalytic activity">
    <reaction evidence="7">
        <text>DNA(n) + a 2'-deoxyribonucleoside 5'-triphosphate = DNA(n+1) + diphosphate</text>
        <dbReference type="Rhea" id="RHEA:22508"/>
        <dbReference type="Rhea" id="RHEA-COMP:17339"/>
        <dbReference type="Rhea" id="RHEA-COMP:17340"/>
        <dbReference type="ChEBI" id="CHEBI:33019"/>
        <dbReference type="ChEBI" id="CHEBI:61560"/>
        <dbReference type="ChEBI" id="CHEBI:173112"/>
        <dbReference type="EC" id="2.7.7.7"/>
    </reaction>
</comment>
<dbReference type="GO" id="GO:0009360">
    <property type="term" value="C:DNA polymerase III complex"/>
    <property type="evidence" value="ECO:0007669"/>
    <property type="project" value="InterPro"/>
</dbReference>
<keyword evidence="6" id="KW-0239">DNA-directed DNA polymerase</keyword>
<evidence type="ECO:0000256" key="1">
    <source>
        <dbReference type="ARBA" id="ARBA00012417"/>
    </source>
</evidence>
<dbReference type="GO" id="GO:0003887">
    <property type="term" value="F:DNA-directed DNA polymerase activity"/>
    <property type="evidence" value="ECO:0007669"/>
    <property type="project" value="UniProtKB-KW"/>
</dbReference>
<keyword evidence="5" id="KW-0235">DNA replication</keyword>
<dbReference type="InterPro" id="IPR003593">
    <property type="entry name" value="AAA+_ATPase"/>
</dbReference>
<dbReference type="EMBL" id="SLXT01000003">
    <property type="protein sequence ID" value="TCP68474.1"/>
    <property type="molecule type" value="Genomic_DNA"/>
</dbReference>
<name>A0A4R2RY80_9FIRM</name>
<dbReference type="PANTHER" id="PTHR11669">
    <property type="entry name" value="REPLICATION FACTOR C / DNA POLYMERASE III GAMMA-TAU SUBUNIT"/>
    <property type="match status" value="1"/>
</dbReference>
<protein>
    <recommendedName>
        <fullName evidence="2">DNA polymerase III subunit delta'</fullName>
        <ecNumber evidence="1">2.7.7.7</ecNumber>
    </recommendedName>
</protein>
<dbReference type="Gene3D" id="3.40.50.300">
    <property type="entry name" value="P-loop containing nucleotide triphosphate hydrolases"/>
    <property type="match status" value="1"/>
</dbReference>
<dbReference type="InterPro" id="IPR015199">
    <property type="entry name" value="DNA_pol_III_delta_C"/>
</dbReference>
<reference evidence="9 10" key="1">
    <citation type="submission" date="2019-03" db="EMBL/GenBank/DDBJ databases">
        <title>Genomic Encyclopedia of Type Strains, Phase IV (KMG-IV): sequencing the most valuable type-strain genomes for metagenomic binning, comparative biology and taxonomic classification.</title>
        <authorList>
            <person name="Goeker M."/>
        </authorList>
    </citation>
    <scope>NUCLEOTIDE SEQUENCE [LARGE SCALE GENOMIC DNA]</scope>
    <source>
        <strain evidence="9 10">DSM 11170</strain>
    </source>
</reference>
<dbReference type="FunFam" id="3.40.50.300:FF:001255">
    <property type="entry name" value="DNA polymerase III subunit delta"/>
    <property type="match status" value="1"/>
</dbReference>
<dbReference type="CDD" id="cd00009">
    <property type="entry name" value="AAA"/>
    <property type="match status" value="1"/>
</dbReference>
<dbReference type="NCBIfam" id="TIGR00678">
    <property type="entry name" value="holB"/>
    <property type="match status" value="1"/>
</dbReference>
<dbReference type="GO" id="GO:0006261">
    <property type="term" value="P:DNA-templated DNA replication"/>
    <property type="evidence" value="ECO:0007669"/>
    <property type="project" value="TreeGrafter"/>
</dbReference>
<dbReference type="PANTHER" id="PTHR11669:SF8">
    <property type="entry name" value="DNA POLYMERASE III SUBUNIT DELTA"/>
    <property type="match status" value="1"/>
</dbReference>
<dbReference type="InterPro" id="IPR004622">
    <property type="entry name" value="DNA_pol_HolB"/>
</dbReference>
<dbReference type="RefSeq" id="WP_131918069.1">
    <property type="nucleotide sequence ID" value="NZ_JAOQNU010000003.1"/>
</dbReference>
<dbReference type="Pfam" id="PF09115">
    <property type="entry name" value="DNApol3-delta_C"/>
    <property type="match status" value="1"/>
</dbReference>
<dbReference type="GO" id="GO:0003677">
    <property type="term" value="F:DNA binding"/>
    <property type="evidence" value="ECO:0007669"/>
    <property type="project" value="InterPro"/>
</dbReference>
<dbReference type="SMART" id="SM00382">
    <property type="entry name" value="AAA"/>
    <property type="match status" value="1"/>
</dbReference>
<evidence type="ECO:0000259" key="8">
    <source>
        <dbReference type="SMART" id="SM00382"/>
    </source>
</evidence>
<evidence type="ECO:0000256" key="6">
    <source>
        <dbReference type="ARBA" id="ARBA00022932"/>
    </source>
</evidence>
<dbReference type="Proteomes" id="UP000294813">
    <property type="component" value="Unassembled WGS sequence"/>
</dbReference>
<dbReference type="AlphaFoldDB" id="A0A4R2RY80"/>
<evidence type="ECO:0000256" key="2">
    <source>
        <dbReference type="ARBA" id="ARBA00014363"/>
    </source>
</evidence>
<dbReference type="Pfam" id="PF13177">
    <property type="entry name" value="DNA_pol3_delta2"/>
    <property type="match status" value="1"/>
</dbReference>
<keyword evidence="3" id="KW-0808">Transferase</keyword>
<evidence type="ECO:0000256" key="3">
    <source>
        <dbReference type="ARBA" id="ARBA00022679"/>
    </source>
</evidence>
<gene>
    <name evidence="9" type="ORF">EDD73_103105</name>
</gene>
<accession>A0A4R2RY80</accession>
<proteinExistence type="predicted"/>
<keyword evidence="10" id="KW-1185">Reference proteome</keyword>
<sequence>MRLSAMEGQEQVIRSLQRGLIHERVGHAYLFSGTPGVGKKTIARAFAQSILCLQPQAGDACDVCPSCRQYLSDNHPDMTWLQPDGATLKIDQIRGLRQRIRYRPYESPSQVVIMEQADTMQPPAANALLKILEEPPGPVVFILISDRGQALLETIRSRCLPVAFGPVPDEAIAAFLQGQGVAETQVTLLTLLAEGRWDRAARLAKEGPPPIREKAIALLKELPQAGEVTIFRWAEEWDKNKEGIAELLDTMALLMRDQLLINQQVPESLIVNGDCAGLLVHWPPAALLDGVEKVLAARNWLTSNVSGKLLVEDLLMTLREHVRRR</sequence>
<feature type="domain" description="AAA+ ATPase" evidence="8">
    <location>
        <begin position="25"/>
        <end position="166"/>
    </location>
</feature>
<dbReference type="InterPro" id="IPR050238">
    <property type="entry name" value="DNA_Rep/Repair_Clamp_Loader"/>
</dbReference>
<organism evidence="9 10">
    <name type="scientific">Heliophilum fasciatum</name>
    <dbReference type="NCBI Taxonomy" id="35700"/>
    <lineage>
        <taxon>Bacteria</taxon>
        <taxon>Bacillati</taxon>
        <taxon>Bacillota</taxon>
        <taxon>Clostridia</taxon>
        <taxon>Eubacteriales</taxon>
        <taxon>Heliobacteriaceae</taxon>
        <taxon>Heliophilum</taxon>
    </lineage>
</organism>
<dbReference type="InterPro" id="IPR027417">
    <property type="entry name" value="P-loop_NTPase"/>
</dbReference>
<dbReference type="OrthoDB" id="9810148at2"/>
<evidence type="ECO:0000313" key="10">
    <source>
        <dbReference type="Proteomes" id="UP000294813"/>
    </source>
</evidence>
<keyword evidence="4" id="KW-0548">Nucleotidyltransferase</keyword>
<evidence type="ECO:0000256" key="4">
    <source>
        <dbReference type="ARBA" id="ARBA00022695"/>
    </source>
</evidence>
<comment type="caution">
    <text evidence="9">The sequence shown here is derived from an EMBL/GenBank/DDBJ whole genome shotgun (WGS) entry which is preliminary data.</text>
</comment>
<evidence type="ECO:0000256" key="5">
    <source>
        <dbReference type="ARBA" id="ARBA00022705"/>
    </source>
</evidence>
<dbReference type="EC" id="2.7.7.7" evidence="1"/>
<dbReference type="SUPFAM" id="SSF52540">
    <property type="entry name" value="P-loop containing nucleoside triphosphate hydrolases"/>
    <property type="match status" value="1"/>
</dbReference>
<evidence type="ECO:0000313" key="9">
    <source>
        <dbReference type="EMBL" id="TCP68474.1"/>
    </source>
</evidence>
<dbReference type="GO" id="GO:0008408">
    <property type="term" value="F:3'-5' exonuclease activity"/>
    <property type="evidence" value="ECO:0007669"/>
    <property type="project" value="InterPro"/>
</dbReference>